<sequence length="939" mass="101816">MNAGVKCSLRLAPRASKAPHVALTNDSRRQFDVIVVGGGHAGTEAAAASARMGCNTLLLTHRLDTIGEMSCNPSFGGIGKGHLIREIDALGGVCGKICDLSGISYKVLNKRKGPAVWGPRAQIDRGLYKKHIQAYLKNQRNLTILCGTVEDLVLQETAEGSCCVGITLDDRSTIHSQCVVLTTGTFLRGQINIGLETYPAGRLGDKPAIGLAHTLEKLEFKLGRLKTGTPPRLDGRTIDYTSLEVQHGDKPPEPFSFSNSKVWIEAEDQVPMHLTQTTPEVDKLVLDNLHLDRHVREEVTGPRYCPSIESKVLRFKGRCHQVWLEPEGLDTHIVYPNGISCTLPADVQLKLVRCMPGCHNVEMIRPGYGVEYDFIDPRQVKPTLETKKVPGLFLAGQINGTTGYEEAASQGIVAGVNAACKVLDREPLTVTRLEGYIGVLIDDLTTHGTQEPYRMFTSRAEYRLSLRPDNADIRLTRKGYKVGCVPEDEYERASSMHDALANARQILGAEVKHTRHWRSLLGLPETNNPTQKSALEMLGSQDVSVDSIVDMFLPQLGDLASSHIFRTRLKVEATYAYLVAQQQKEILELEEGEALQLPANIDYNDPSLNLSNEIKSKLEQARPTTNNVKVAVLGASGGIGQPLSLLLKQHPGITYLSLYDIAHTPGVAADLSHINTRAQVKGFMGNDQLNESLKGMEIVVIPAGVPRKPGMTRDDLFNTNASIVRDLAEACAQQCPKAMLCIISNPVNSTVPIASEVFKKRGVYDPNRIFGVTTLDIVRANAFVAHAKGLDPASVTVPVVGGHSGVTIVPLLSQATPSVSFPQPELEALTKRIQEAGTEVVQAKAGAGSATLSMAFAGARFVFSLISAIQGKEGVVECAFIKSSETEATYFSTPLLLGKNGVAKNLGLGKLSQYESELVKTALPELKANIKKGEDFAKK</sequence>
<reference evidence="1" key="1">
    <citation type="submission" date="2020-05" db="EMBL/GenBank/DDBJ databases">
        <title>Large-scale comparative analyses of tick genomes elucidate their genetic diversity and vector capacities.</title>
        <authorList>
            <person name="Jia N."/>
            <person name="Wang J."/>
            <person name="Shi W."/>
            <person name="Du L."/>
            <person name="Sun Y."/>
            <person name="Zhan W."/>
            <person name="Jiang J."/>
            <person name="Wang Q."/>
            <person name="Zhang B."/>
            <person name="Ji P."/>
            <person name="Sakyi L.B."/>
            <person name="Cui X."/>
            <person name="Yuan T."/>
            <person name="Jiang B."/>
            <person name="Yang W."/>
            <person name="Lam T.T.-Y."/>
            <person name="Chang Q."/>
            <person name="Ding S."/>
            <person name="Wang X."/>
            <person name="Zhu J."/>
            <person name="Ruan X."/>
            <person name="Zhao L."/>
            <person name="Wei J."/>
            <person name="Que T."/>
            <person name="Du C."/>
            <person name="Cheng J."/>
            <person name="Dai P."/>
            <person name="Han X."/>
            <person name="Huang E."/>
            <person name="Gao Y."/>
            <person name="Liu J."/>
            <person name="Shao H."/>
            <person name="Ye R."/>
            <person name="Li L."/>
            <person name="Wei W."/>
            <person name="Wang X."/>
            <person name="Wang C."/>
            <person name="Yang T."/>
            <person name="Huo Q."/>
            <person name="Li W."/>
            <person name="Guo W."/>
            <person name="Chen H."/>
            <person name="Zhou L."/>
            <person name="Ni X."/>
            <person name="Tian J."/>
            <person name="Zhou Y."/>
            <person name="Sheng Y."/>
            <person name="Liu T."/>
            <person name="Pan Y."/>
            <person name="Xia L."/>
            <person name="Li J."/>
            <person name="Zhao F."/>
            <person name="Cao W."/>
        </authorList>
    </citation>
    <scope>NUCLEOTIDE SEQUENCE</scope>
    <source>
        <strain evidence="1">Dsil-2018</strain>
    </source>
</reference>
<protein>
    <submittedName>
        <fullName evidence="1">Uncharacterized protein</fullName>
    </submittedName>
</protein>
<evidence type="ECO:0000313" key="2">
    <source>
        <dbReference type="Proteomes" id="UP000821865"/>
    </source>
</evidence>
<evidence type="ECO:0000313" key="1">
    <source>
        <dbReference type="EMBL" id="KAH7958315.1"/>
    </source>
</evidence>
<keyword evidence="2" id="KW-1185">Reference proteome</keyword>
<name>A0ACB8D1H8_DERSI</name>
<gene>
    <name evidence="1" type="ORF">HPB49_000778</name>
</gene>
<dbReference type="Proteomes" id="UP000821865">
    <property type="component" value="Chromosome 3"/>
</dbReference>
<comment type="caution">
    <text evidence="1">The sequence shown here is derived from an EMBL/GenBank/DDBJ whole genome shotgun (WGS) entry which is preliminary data.</text>
</comment>
<dbReference type="EMBL" id="CM023472">
    <property type="protein sequence ID" value="KAH7958315.1"/>
    <property type="molecule type" value="Genomic_DNA"/>
</dbReference>
<proteinExistence type="predicted"/>
<accession>A0ACB8D1H8</accession>
<organism evidence="1 2">
    <name type="scientific">Dermacentor silvarum</name>
    <name type="common">Tick</name>
    <dbReference type="NCBI Taxonomy" id="543639"/>
    <lineage>
        <taxon>Eukaryota</taxon>
        <taxon>Metazoa</taxon>
        <taxon>Ecdysozoa</taxon>
        <taxon>Arthropoda</taxon>
        <taxon>Chelicerata</taxon>
        <taxon>Arachnida</taxon>
        <taxon>Acari</taxon>
        <taxon>Parasitiformes</taxon>
        <taxon>Ixodida</taxon>
        <taxon>Ixodoidea</taxon>
        <taxon>Ixodidae</taxon>
        <taxon>Rhipicephalinae</taxon>
        <taxon>Dermacentor</taxon>
    </lineage>
</organism>